<comment type="subcellular location">
    <subcellularLocation>
        <location evidence="1">Membrane</location>
        <topology evidence="1">Single-pass membrane protein</topology>
    </subcellularLocation>
</comment>
<dbReference type="PANTHER" id="PTHR47950">
    <property type="entry name" value="CYTOCHROME P450, FAMILY 76, SUBFAMILY C, POLYPEPTIDE 5-RELATED"/>
    <property type="match status" value="1"/>
</dbReference>
<keyword evidence="15" id="KW-1185">Reference proteome</keyword>
<keyword evidence="8 11" id="KW-0408">Iron</keyword>
<dbReference type="STRING" id="4155.A0A022QTW4"/>
<organism evidence="14 15">
    <name type="scientific">Erythranthe guttata</name>
    <name type="common">Yellow monkey flower</name>
    <name type="synonym">Mimulus guttatus</name>
    <dbReference type="NCBI Taxonomy" id="4155"/>
    <lineage>
        <taxon>Eukaryota</taxon>
        <taxon>Viridiplantae</taxon>
        <taxon>Streptophyta</taxon>
        <taxon>Embryophyta</taxon>
        <taxon>Tracheophyta</taxon>
        <taxon>Spermatophyta</taxon>
        <taxon>Magnoliopsida</taxon>
        <taxon>eudicotyledons</taxon>
        <taxon>Gunneridae</taxon>
        <taxon>Pentapetalae</taxon>
        <taxon>asterids</taxon>
        <taxon>lamiids</taxon>
        <taxon>Lamiales</taxon>
        <taxon>Phrymaceae</taxon>
        <taxon>Erythranthe</taxon>
    </lineage>
</organism>
<dbReference type="Pfam" id="PF00067">
    <property type="entry name" value="p450"/>
    <property type="match status" value="2"/>
</dbReference>
<dbReference type="PANTHER" id="PTHR47950:SF4">
    <property type="entry name" value="GERANIOL 8-HYDROXYLASE-LIKE"/>
    <property type="match status" value="1"/>
</dbReference>
<dbReference type="SUPFAM" id="SSF48264">
    <property type="entry name" value="Cytochrome P450"/>
    <property type="match status" value="1"/>
</dbReference>
<dbReference type="InterPro" id="IPR002401">
    <property type="entry name" value="Cyt_P450_E_grp-I"/>
</dbReference>
<evidence type="ECO:0000256" key="6">
    <source>
        <dbReference type="ARBA" id="ARBA00022989"/>
    </source>
</evidence>
<dbReference type="Proteomes" id="UP000030748">
    <property type="component" value="Unassembled WGS sequence"/>
</dbReference>
<accession>A0A022QTW4</accession>
<dbReference type="GO" id="GO:0016020">
    <property type="term" value="C:membrane"/>
    <property type="evidence" value="ECO:0007669"/>
    <property type="project" value="UniProtKB-SubCell"/>
</dbReference>
<name>A0A022QTW4_ERYGU</name>
<evidence type="ECO:0000256" key="4">
    <source>
        <dbReference type="ARBA" id="ARBA00022692"/>
    </source>
</evidence>
<evidence type="ECO:0000256" key="11">
    <source>
        <dbReference type="PIRSR" id="PIRSR602401-1"/>
    </source>
</evidence>
<evidence type="ECO:0000256" key="1">
    <source>
        <dbReference type="ARBA" id="ARBA00004167"/>
    </source>
</evidence>
<evidence type="ECO:0000256" key="7">
    <source>
        <dbReference type="ARBA" id="ARBA00023002"/>
    </source>
</evidence>
<evidence type="ECO:0000256" key="10">
    <source>
        <dbReference type="ARBA" id="ARBA00023136"/>
    </source>
</evidence>
<comment type="cofactor">
    <cofactor evidence="11">
        <name>heme</name>
        <dbReference type="ChEBI" id="CHEBI:30413"/>
    </cofactor>
</comment>
<dbReference type="GO" id="GO:0020037">
    <property type="term" value="F:heme binding"/>
    <property type="evidence" value="ECO:0007669"/>
    <property type="project" value="InterPro"/>
</dbReference>
<feature type="transmembrane region" description="Helical" evidence="13">
    <location>
        <begin position="6"/>
        <end position="23"/>
    </location>
</feature>
<keyword evidence="7 12" id="KW-0560">Oxidoreductase</keyword>
<keyword evidence="9 12" id="KW-0503">Monooxygenase</keyword>
<evidence type="ECO:0000256" key="9">
    <source>
        <dbReference type="ARBA" id="ARBA00023033"/>
    </source>
</evidence>
<dbReference type="EMBL" id="KI630972">
    <property type="protein sequence ID" value="EYU31361.1"/>
    <property type="molecule type" value="Genomic_DNA"/>
</dbReference>
<dbReference type="AlphaFoldDB" id="A0A022QTW4"/>
<keyword evidence="3 11" id="KW-0349">Heme</keyword>
<evidence type="ECO:0000256" key="2">
    <source>
        <dbReference type="ARBA" id="ARBA00010617"/>
    </source>
</evidence>
<dbReference type="InterPro" id="IPR017972">
    <property type="entry name" value="Cyt_P450_CS"/>
</dbReference>
<comment type="similarity">
    <text evidence="2 12">Belongs to the cytochrome P450 family.</text>
</comment>
<dbReference type="GO" id="GO:0016491">
    <property type="term" value="F:oxidoreductase activity"/>
    <property type="evidence" value="ECO:0000318"/>
    <property type="project" value="GO_Central"/>
</dbReference>
<evidence type="ECO:0008006" key="16">
    <source>
        <dbReference type="Google" id="ProtNLM"/>
    </source>
</evidence>
<dbReference type="InterPro" id="IPR036396">
    <property type="entry name" value="Cyt_P450_sf"/>
</dbReference>
<evidence type="ECO:0000313" key="14">
    <source>
        <dbReference type="EMBL" id="EYU31361.1"/>
    </source>
</evidence>
<evidence type="ECO:0000256" key="13">
    <source>
        <dbReference type="SAM" id="Phobius"/>
    </source>
</evidence>
<keyword evidence="5 11" id="KW-0479">Metal-binding</keyword>
<dbReference type="eggNOG" id="KOG0156">
    <property type="taxonomic scope" value="Eukaryota"/>
</dbReference>
<keyword evidence="6 13" id="KW-1133">Transmembrane helix</keyword>
<sequence>MELNASLLAIIILLSIYIVFNISNKFSFIENKKQKLPPGPNGLPIIGSLVTIGGRTHESIANLAETYGPLMTLRLGFVNVVVASSAETVKEILQTHEMEFIGRPIPDAATAENGNVIERLFRAQEGGEVVEIKGLAFSTIVQLMSNSMFSDDLLDPASGAMEELEMLNGNIMVLFGKPNFADYFPFLRLFDLQGIRREIRKSYDRLHGLIDGIIDIRTERRRSSDGSDRVGDFLDVLLDYMEDEGPQGLTRLDIKLMITELFIGGTDSSTTTVEWAMTELIRNPNILSKLRQELSEKITNGKTVQEQDLPQLPYLTAVIKETMRLHPPSPLLLPRRAEQEVEIHGFTIPKNTRIWLNVLSITRDPKSWDGPTCFVPERFLDSDIDFRGRVFSFIPFSSGRRICPGMNLGLRMVSLILATLVQKFDWKLPNEMAPEDMDMTDRFGLTLRKAQRLVLIPTKL</sequence>
<dbReference type="PRINTS" id="PR00463">
    <property type="entry name" value="EP450I"/>
</dbReference>
<feature type="binding site" description="axial binding residue" evidence="11">
    <location>
        <position position="403"/>
    </location>
    <ligand>
        <name>heme</name>
        <dbReference type="ChEBI" id="CHEBI:30413"/>
    </ligand>
    <ligandPart>
        <name>Fe</name>
        <dbReference type="ChEBI" id="CHEBI:18248"/>
    </ligandPart>
</feature>
<evidence type="ECO:0000256" key="8">
    <source>
        <dbReference type="ARBA" id="ARBA00023004"/>
    </source>
</evidence>
<dbReference type="PROSITE" id="PS00086">
    <property type="entry name" value="CYTOCHROME_P450"/>
    <property type="match status" value="1"/>
</dbReference>
<dbReference type="PRINTS" id="PR00385">
    <property type="entry name" value="P450"/>
</dbReference>
<keyword evidence="4 13" id="KW-0812">Transmembrane</keyword>
<evidence type="ECO:0000256" key="5">
    <source>
        <dbReference type="ARBA" id="ARBA00022723"/>
    </source>
</evidence>
<dbReference type="GO" id="GO:0016705">
    <property type="term" value="F:oxidoreductase activity, acting on paired donors, with incorporation or reduction of molecular oxygen"/>
    <property type="evidence" value="ECO:0007669"/>
    <property type="project" value="InterPro"/>
</dbReference>
<evidence type="ECO:0000256" key="12">
    <source>
        <dbReference type="RuleBase" id="RU000461"/>
    </source>
</evidence>
<dbReference type="GO" id="GO:0004497">
    <property type="term" value="F:monooxygenase activity"/>
    <property type="evidence" value="ECO:0007669"/>
    <property type="project" value="UniProtKB-KW"/>
</dbReference>
<dbReference type="GO" id="GO:0005506">
    <property type="term" value="F:iron ion binding"/>
    <property type="evidence" value="ECO:0007669"/>
    <property type="project" value="InterPro"/>
</dbReference>
<evidence type="ECO:0000313" key="15">
    <source>
        <dbReference type="Proteomes" id="UP000030748"/>
    </source>
</evidence>
<dbReference type="Gene3D" id="1.10.630.10">
    <property type="entry name" value="Cytochrome P450"/>
    <property type="match status" value="1"/>
</dbReference>
<dbReference type="FunFam" id="1.10.630.10:FF:000163">
    <property type="entry name" value="Geraniol 8-hydroxylase"/>
    <property type="match status" value="1"/>
</dbReference>
<proteinExistence type="inferred from homology"/>
<protein>
    <recommendedName>
        <fullName evidence="16">Cytochrome P450</fullName>
    </recommendedName>
</protein>
<reference evidence="14 15" key="1">
    <citation type="journal article" date="2013" name="Proc. Natl. Acad. Sci. U.S.A.">
        <title>Fine-scale variation in meiotic recombination in Mimulus inferred from population shotgun sequencing.</title>
        <authorList>
            <person name="Hellsten U."/>
            <person name="Wright K.M."/>
            <person name="Jenkins J."/>
            <person name="Shu S."/>
            <person name="Yuan Y."/>
            <person name="Wessler S.R."/>
            <person name="Schmutz J."/>
            <person name="Willis J.H."/>
            <person name="Rokhsar D.S."/>
        </authorList>
    </citation>
    <scope>NUCLEOTIDE SEQUENCE [LARGE SCALE GENOMIC DNA]</scope>
    <source>
        <strain evidence="15">cv. DUN x IM62</strain>
    </source>
</reference>
<dbReference type="InterPro" id="IPR001128">
    <property type="entry name" value="Cyt_P450"/>
</dbReference>
<gene>
    <name evidence="14" type="ORF">MIMGU_mgv1a019825mg</name>
</gene>
<evidence type="ECO:0000256" key="3">
    <source>
        <dbReference type="ARBA" id="ARBA00022617"/>
    </source>
</evidence>
<keyword evidence="10 13" id="KW-0472">Membrane</keyword>